<evidence type="ECO:0000256" key="4">
    <source>
        <dbReference type="ARBA" id="ARBA00022553"/>
    </source>
</evidence>
<sequence>MPPIIPFPHEIPSDNADNENSNEHPPNGVSDSDSFSEEEDYDGYQPLSQDPDNCLDNPSDMDEDSYFLSEEEMMTCGINLPNTLLLPAPAVETMTSNQKTDTRKDLRMDEDHIETIKSVMKGITLPKSNLPQWAAAVPEEEWKSALLSGMLSRKNKENNFKSHGGETSKGVIQTLLDNCIIKTIVPV</sequence>
<accession>A0AAV4S499</accession>
<gene>
    <name evidence="8" type="primary">AVEN_247097_1</name>
    <name evidence="8" type="ORF">CDAR_52441</name>
</gene>
<keyword evidence="9" id="KW-1185">Reference proteome</keyword>
<name>A0AAV4S499_9ARAC</name>
<dbReference type="AlphaFoldDB" id="A0AAV4S499"/>
<dbReference type="GO" id="GO:0007283">
    <property type="term" value="P:spermatogenesis"/>
    <property type="evidence" value="ECO:0007669"/>
    <property type="project" value="UniProtKB-KW"/>
</dbReference>
<dbReference type="EMBL" id="BPLQ01007050">
    <property type="protein sequence ID" value="GIY27401.1"/>
    <property type="molecule type" value="Genomic_DNA"/>
</dbReference>
<reference evidence="8 9" key="1">
    <citation type="submission" date="2021-06" db="EMBL/GenBank/DDBJ databases">
        <title>Caerostris darwini draft genome.</title>
        <authorList>
            <person name="Kono N."/>
            <person name="Arakawa K."/>
        </authorList>
    </citation>
    <scope>NUCLEOTIDE SEQUENCE [LARGE SCALE GENOMIC DNA]</scope>
</reference>
<evidence type="ECO:0000256" key="1">
    <source>
        <dbReference type="ARBA" id="ARBA00002540"/>
    </source>
</evidence>
<evidence type="ECO:0000256" key="2">
    <source>
        <dbReference type="ARBA" id="ARBA00022245"/>
    </source>
</evidence>
<dbReference type="Pfam" id="PF06910">
    <property type="entry name" value="MEA1"/>
    <property type="match status" value="1"/>
</dbReference>
<keyword evidence="4" id="KW-0597">Phosphoprotein</keyword>
<evidence type="ECO:0000313" key="9">
    <source>
        <dbReference type="Proteomes" id="UP001054837"/>
    </source>
</evidence>
<feature type="region of interest" description="Disordered" evidence="7">
    <location>
        <begin position="1"/>
        <end position="63"/>
    </location>
</feature>
<evidence type="ECO:0000256" key="7">
    <source>
        <dbReference type="SAM" id="MobiDB-lite"/>
    </source>
</evidence>
<evidence type="ECO:0000256" key="6">
    <source>
        <dbReference type="ARBA" id="ARBA00022871"/>
    </source>
</evidence>
<dbReference type="PANTHER" id="PTHR17005">
    <property type="entry name" value="MALE-ENHANCED ANTIGEN-1"/>
    <property type="match status" value="1"/>
</dbReference>
<dbReference type="GO" id="GO:0030154">
    <property type="term" value="P:cell differentiation"/>
    <property type="evidence" value="ECO:0007669"/>
    <property type="project" value="UniProtKB-KW"/>
</dbReference>
<organism evidence="8 9">
    <name type="scientific">Caerostris darwini</name>
    <dbReference type="NCBI Taxonomy" id="1538125"/>
    <lineage>
        <taxon>Eukaryota</taxon>
        <taxon>Metazoa</taxon>
        <taxon>Ecdysozoa</taxon>
        <taxon>Arthropoda</taxon>
        <taxon>Chelicerata</taxon>
        <taxon>Arachnida</taxon>
        <taxon>Araneae</taxon>
        <taxon>Araneomorphae</taxon>
        <taxon>Entelegynae</taxon>
        <taxon>Araneoidea</taxon>
        <taxon>Araneidae</taxon>
        <taxon>Caerostris</taxon>
    </lineage>
</organism>
<dbReference type="Proteomes" id="UP001054837">
    <property type="component" value="Unassembled WGS sequence"/>
</dbReference>
<evidence type="ECO:0000256" key="3">
    <source>
        <dbReference type="ARBA" id="ARBA00022473"/>
    </source>
</evidence>
<comment type="caution">
    <text evidence="8">The sequence shown here is derived from an EMBL/GenBank/DDBJ whole genome shotgun (WGS) entry which is preliminary data.</text>
</comment>
<proteinExistence type="predicted"/>
<keyword evidence="3" id="KW-0217">Developmental protein</keyword>
<evidence type="ECO:0000256" key="5">
    <source>
        <dbReference type="ARBA" id="ARBA00022782"/>
    </source>
</evidence>
<keyword evidence="6" id="KW-0744">Spermatogenesis</keyword>
<dbReference type="InterPro" id="IPR009685">
    <property type="entry name" value="MEA1"/>
</dbReference>
<comment type="function">
    <text evidence="1">May play an important role in spermatogenesis and/or testis development.</text>
</comment>
<evidence type="ECO:0000313" key="8">
    <source>
        <dbReference type="EMBL" id="GIY27401.1"/>
    </source>
</evidence>
<protein>
    <recommendedName>
        <fullName evidence="2">Male-enhanced antigen 1</fullName>
    </recommendedName>
</protein>
<keyword evidence="5" id="KW-0221">Differentiation</keyword>